<comment type="caution">
    <text evidence="2">The sequence shown here is derived from an EMBL/GenBank/DDBJ whole genome shotgun (WGS) entry which is preliminary data.</text>
</comment>
<organism evidence="2 3">
    <name type="scientific">Microbacterium imperiale</name>
    <dbReference type="NCBI Taxonomy" id="33884"/>
    <lineage>
        <taxon>Bacteria</taxon>
        <taxon>Bacillati</taxon>
        <taxon>Actinomycetota</taxon>
        <taxon>Actinomycetes</taxon>
        <taxon>Micrococcales</taxon>
        <taxon>Microbacteriaceae</taxon>
        <taxon>Microbacterium</taxon>
    </lineage>
</organism>
<evidence type="ECO:0000313" key="3">
    <source>
        <dbReference type="Proteomes" id="UP001142317"/>
    </source>
</evidence>
<accession>A0A9W6HFP3</accession>
<keyword evidence="1" id="KW-1133">Transmembrane helix</keyword>
<evidence type="ECO:0000256" key="1">
    <source>
        <dbReference type="SAM" id="Phobius"/>
    </source>
</evidence>
<feature type="transmembrane region" description="Helical" evidence="1">
    <location>
        <begin position="42"/>
        <end position="59"/>
    </location>
</feature>
<name>A0A9W6HFP3_9MICO</name>
<dbReference type="Proteomes" id="UP001142317">
    <property type="component" value="Unassembled WGS sequence"/>
</dbReference>
<dbReference type="AlphaFoldDB" id="A0A9W6HFP3"/>
<dbReference type="RefSeq" id="WP_210004453.1">
    <property type="nucleotide sequence ID" value="NZ_BSEO01000001.1"/>
</dbReference>
<gene>
    <name evidence="2" type="ORF">GCM10017586_09070</name>
</gene>
<keyword evidence="1" id="KW-0812">Transmembrane</keyword>
<reference evidence="2" key="1">
    <citation type="journal article" date="2014" name="Int. J. Syst. Evol. Microbiol.">
        <title>Complete genome sequence of Corynebacterium casei LMG S-19264T (=DSM 44701T), isolated from a smear-ripened cheese.</title>
        <authorList>
            <consortium name="US DOE Joint Genome Institute (JGI-PGF)"/>
            <person name="Walter F."/>
            <person name="Albersmeier A."/>
            <person name="Kalinowski J."/>
            <person name="Ruckert C."/>
        </authorList>
    </citation>
    <scope>NUCLEOTIDE SEQUENCE</scope>
    <source>
        <strain evidence="2">VKM Ac-1447</strain>
    </source>
</reference>
<protein>
    <submittedName>
        <fullName evidence="2">Uncharacterized protein</fullName>
    </submittedName>
</protein>
<keyword evidence="1" id="KW-0472">Membrane</keyword>
<dbReference type="EMBL" id="BSEO01000001">
    <property type="protein sequence ID" value="GLJ79225.1"/>
    <property type="molecule type" value="Genomic_DNA"/>
</dbReference>
<keyword evidence="3" id="KW-1185">Reference proteome</keyword>
<feature type="transmembrane region" description="Helical" evidence="1">
    <location>
        <begin position="14"/>
        <end position="36"/>
    </location>
</feature>
<reference evidence="2" key="2">
    <citation type="submission" date="2023-01" db="EMBL/GenBank/DDBJ databases">
        <authorList>
            <person name="Sun Q."/>
            <person name="Evtushenko L."/>
        </authorList>
    </citation>
    <scope>NUCLEOTIDE SEQUENCE</scope>
    <source>
        <strain evidence="2">VKM Ac-1447</strain>
    </source>
</reference>
<proteinExistence type="predicted"/>
<sequence>MGTRWADRKRANKALLICSAVLLANGLAILAMALVYGHASGVGSAISLAMTSGFFFWLAQRGGTDDDSAGR</sequence>
<evidence type="ECO:0000313" key="2">
    <source>
        <dbReference type="EMBL" id="GLJ79225.1"/>
    </source>
</evidence>